<dbReference type="EMBL" id="GG662330">
    <property type="protein sequence ID" value="EWS71440.1"/>
    <property type="molecule type" value="Genomic_DNA"/>
</dbReference>
<name>W7WXA2_TETTS</name>
<protein>
    <submittedName>
        <fullName evidence="2">Uncharacterized protein</fullName>
    </submittedName>
</protein>
<evidence type="ECO:0000313" key="3">
    <source>
        <dbReference type="Proteomes" id="UP000009168"/>
    </source>
</evidence>
<sequence length="700" mass="84466">MLVPIENIEIILLENEFVYLLVEEKILPYQSQIQRQKQKTQVQNQFNNFQSSSKKEEEKNDKLTHYHTLEYITYSTSDAKIDQLRILQVIVQLIRFINKLYKNQIYHGKINASSIIVFIPIQFNQKLPDIYFQNPLFLRQKDQQKTFVKDFENDKDEINLIIFSLIHSIYSSVIDMKALKQFKREIYRYFDNLHVSQIIQQEFQMQSESQQIFFYIQKLEDLFGVFQQIYKYQLEDKHVKINKKWMISINKYIDTKKQFGYYVYNDNYGEEEINQFEEDDFYSDSSSDSSYDIFRSKYDQCNNPHVFELNIEKIKYDFESHIDSRGLEKIQSMSKNNNLRSLSLKGYKFQNVFSIFYCVYKDQQDQNSRVHLENLLKNCNKLKKLKLEVTMDECNLFDLSGIKNMKELEFIRLKFWSYLNYSFRNQEKGIEPMKQQFYDLLEIFQLIRNIKVIDIRPFGILISSFQHIDFDWYFEKQKLAYDYISDQLLQEVDQNELKNYDSKLIENANLEFYLSDIRVQQLLKNKKEEANDLKRVSDNFFLVFQNQQHETVELSKQNLIQQLTVFLNENKFFSCTAFRMLENDKQLLVLEFQNIIDISVGNFQVYLQYNGQIDLGELQQQKQNFEKVESKSENNSDKQLQNQNQQQVKPLFYRNFRRHIEEAKSLVKINIDVNQNKARTVKRQLCKLKRVVCVNYFKAK</sequence>
<accession>W7WXA2</accession>
<feature type="region of interest" description="Disordered" evidence="1">
    <location>
        <begin position="626"/>
        <end position="645"/>
    </location>
</feature>
<dbReference type="Proteomes" id="UP000009168">
    <property type="component" value="Unassembled WGS sequence"/>
</dbReference>
<dbReference type="AlphaFoldDB" id="W7WXA2"/>
<organism evidence="2 3">
    <name type="scientific">Tetrahymena thermophila (strain SB210)</name>
    <dbReference type="NCBI Taxonomy" id="312017"/>
    <lineage>
        <taxon>Eukaryota</taxon>
        <taxon>Sar</taxon>
        <taxon>Alveolata</taxon>
        <taxon>Ciliophora</taxon>
        <taxon>Intramacronucleata</taxon>
        <taxon>Oligohymenophorea</taxon>
        <taxon>Hymenostomatida</taxon>
        <taxon>Tetrahymenina</taxon>
        <taxon>Tetrahymenidae</taxon>
        <taxon>Tetrahymena</taxon>
    </lineage>
</organism>
<gene>
    <name evidence="2" type="ORF">TTHERM_001126428</name>
</gene>
<evidence type="ECO:0000256" key="1">
    <source>
        <dbReference type="SAM" id="MobiDB-lite"/>
    </source>
</evidence>
<proteinExistence type="predicted"/>
<dbReference type="KEGG" id="tet:TTHERM_001126428"/>
<evidence type="ECO:0000313" key="2">
    <source>
        <dbReference type="EMBL" id="EWS71440.1"/>
    </source>
</evidence>
<dbReference type="RefSeq" id="XP_012656026.1">
    <property type="nucleotide sequence ID" value="XM_012800572.1"/>
</dbReference>
<reference evidence="3" key="1">
    <citation type="journal article" date="2006" name="PLoS Biol.">
        <title>Macronuclear genome sequence of the ciliate Tetrahymena thermophila, a model eukaryote.</title>
        <authorList>
            <person name="Eisen J.A."/>
            <person name="Coyne R.S."/>
            <person name="Wu M."/>
            <person name="Wu D."/>
            <person name="Thiagarajan M."/>
            <person name="Wortman J.R."/>
            <person name="Badger J.H."/>
            <person name="Ren Q."/>
            <person name="Amedeo P."/>
            <person name="Jones K.M."/>
            <person name="Tallon L.J."/>
            <person name="Delcher A.L."/>
            <person name="Salzberg S.L."/>
            <person name="Silva J.C."/>
            <person name="Haas B.J."/>
            <person name="Majoros W.H."/>
            <person name="Farzad M."/>
            <person name="Carlton J.M."/>
            <person name="Smith R.K. Jr."/>
            <person name="Garg J."/>
            <person name="Pearlman R.E."/>
            <person name="Karrer K.M."/>
            <person name="Sun L."/>
            <person name="Manning G."/>
            <person name="Elde N.C."/>
            <person name="Turkewitz A.P."/>
            <person name="Asai D.J."/>
            <person name="Wilkes D.E."/>
            <person name="Wang Y."/>
            <person name="Cai H."/>
            <person name="Collins K."/>
            <person name="Stewart B.A."/>
            <person name="Lee S.R."/>
            <person name="Wilamowska K."/>
            <person name="Weinberg Z."/>
            <person name="Ruzzo W.L."/>
            <person name="Wloga D."/>
            <person name="Gaertig J."/>
            <person name="Frankel J."/>
            <person name="Tsao C.-C."/>
            <person name="Gorovsky M.A."/>
            <person name="Keeling P.J."/>
            <person name="Waller R.F."/>
            <person name="Patron N.J."/>
            <person name="Cherry J.M."/>
            <person name="Stover N.A."/>
            <person name="Krieger C.J."/>
            <person name="del Toro C."/>
            <person name="Ryder H.F."/>
            <person name="Williamson S.C."/>
            <person name="Barbeau R.A."/>
            <person name="Hamilton E.P."/>
            <person name="Orias E."/>
        </authorList>
    </citation>
    <scope>NUCLEOTIDE SEQUENCE [LARGE SCALE GENOMIC DNA]</scope>
    <source>
        <strain evidence="3">SB210</strain>
    </source>
</reference>
<keyword evidence="3" id="KW-1185">Reference proteome</keyword>
<dbReference type="InParanoid" id="W7WXA2"/>
<feature type="compositionally biased region" description="Basic and acidic residues" evidence="1">
    <location>
        <begin position="626"/>
        <end position="636"/>
    </location>
</feature>
<dbReference type="GeneID" id="24441770"/>